<organism evidence="1 2">
    <name type="scientific">Helicobacter heilmannii</name>
    <dbReference type="NCBI Taxonomy" id="35817"/>
    <lineage>
        <taxon>Bacteria</taxon>
        <taxon>Pseudomonadati</taxon>
        <taxon>Campylobacterota</taxon>
        <taxon>Epsilonproteobacteria</taxon>
        <taxon>Campylobacterales</taxon>
        <taxon>Helicobacteraceae</taxon>
        <taxon>Helicobacter</taxon>
    </lineage>
</organism>
<dbReference type="GeneID" id="76197547"/>
<evidence type="ECO:0000313" key="2">
    <source>
        <dbReference type="Proteomes" id="UP000046090"/>
    </source>
</evidence>
<evidence type="ECO:0000313" key="1">
    <source>
        <dbReference type="EMBL" id="CRI35066.1"/>
    </source>
</evidence>
<gene>
    <name evidence="1" type="ORF">HHE01_00640</name>
</gene>
<dbReference type="AlphaFoldDB" id="A0A0K2Y7C6"/>
<dbReference type="EMBL" id="CDMK01000003">
    <property type="protein sequence ID" value="CRI35066.1"/>
    <property type="molecule type" value="Genomic_DNA"/>
</dbReference>
<name>A0A0K2Y7C6_HELHE</name>
<accession>A0A0K2Y7C6</accession>
<dbReference type="RefSeq" id="WP_053825761.1">
    <property type="nucleotide sequence ID" value="NZ_AP026684.1"/>
</dbReference>
<sequence>MSGAYYRQDLGAIDIGYALPVKGTEGLKSVLAGQWSQRMDAENNIYYWTQALRAFEGEKDSERILHAVDRIIREGTYSFEDKHHILNLELENGLYKLELFPISLDQPSHFFPIGIQYHHKPKPTDPNNPMERE</sequence>
<keyword evidence="2" id="KW-1185">Reference proteome</keyword>
<proteinExistence type="predicted"/>
<protein>
    <submittedName>
        <fullName evidence="1">Uncharacterized protein</fullName>
    </submittedName>
</protein>
<reference evidence="2" key="1">
    <citation type="submission" date="2014-12" db="EMBL/GenBank/DDBJ databases">
        <authorList>
            <person name="Smet A."/>
        </authorList>
    </citation>
    <scope>NUCLEOTIDE SEQUENCE [LARGE SCALE GENOMIC DNA]</scope>
</reference>
<dbReference type="Proteomes" id="UP000046090">
    <property type="component" value="Unassembled WGS sequence"/>
</dbReference>